<evidence type="ECO:0008006" key="2">
    <source>
        <dbReference type="Google" id="ProtNLM"/>
    </source>
</evidence>
<feature type="non-terminal residue" evidence="1">
    <location>
        <position position="90"/>
    </location>
</feature>
<organism evidence="1">
    <name type="scientific">Arion vulgaris</name>
    <dbReference type="NCBI Taxonomy" id="1028688"/>
    <lineage>
        <taxon>Eukaryota</taxon>
        <taxon>Metazoa</taxon>
        <taxon>Spiralia</taxon>
        <taxon>Lophotrochozoa</taxon>
        <taxon>Mollusca</taxon>
        <taxon>Gastropoda</taxon>
        <taxon>Heterobranchia</taxon>
        <taxon>Euthyneura</taxon>
        <taxon>Panpulmonata</taxon>
        <taxon>Eupulmonata</taxon>
        <taxon>Stylommatophora</taxon>
        <taxon>Helicina</taxon>
        <taxon>Arionoidea</taxon>
        <taxon>Arionidae</taxon>
        <taxon>Arion</taxon>
    </lineage>
</organism>
<proteinExistence type="predicted"/>
<sequence>EDEEPPQISSLVTLTLNVSQNYSVMCSGSKPVKWTWSEIRNKEEGSAVYTKQEIDTIPEEDTGTSSSYKQVLYIQNAQWFHSRFYTCMYV</sequence>
<dbReference type="Gene3D" id="2.60.40.10">
    <property type="entry name" value="Immunoglobulins"/>
    <property type="match status" value="1"/>
</dbReference>
<gene>
    <name evidence="1" type="primary">ORF25756</name>
</gene>
<reference evidence="1" key="1">
    <citation type="submission" date="2014-12" db="EMBL/GenBank/DDBJ databases">
        <title>Insight into the proteome of Arion vulgaris.</title>
        <authorList>
            <person name="Aradska J."/>
            <person name="Bulat T."/>
            <person name="Smidak R."/>
            <person name="Sarate P."/>
            <person name="Gangsoo J."/>
            <person name="Sialana F."/>
            <person name="Bilban M."/>
            <person name="Lubec G."/>
        </authorList>
    </citation>
    <scope>NUCLEOTIDE SEQUENCE</scope>
    <source>
        <tissue evidence="1">Skin</tissue>
    </source>
</reference>
<dbReference type="EMBL" id="HACG01008806">
    <property type="protein sequence ID" value="CEK55671.1"/>
    <property type="molecule type" value="Transcribed_RNA"/>
</dbReference>
<dbReference type="AlphaFoldDB" id="A0A0B6YIN4"/>
<name>A0A0B6YIN4_9EUPU</name>
<protein>
    <recommendedName>
        <fullName evidence="2">Ig-like domain-containing protein</fullName>
    </recommendedName>
</protein>
<dbReference type="SUPFAM" id="SSF48726">
    <property type="entry name" value="Immunoglobulin"/>
    <property type="match status" value="1"/>
</dbReference>
<dbReference type="InterPro" id="IPR036179">
    <property type="entry name" value="Ig-like_dom_sf"/>
</dbReference>
<evidence type="ECO:0000313" key="1">
    <source>
        <dbReference type="EMBL" id="CEK55671.1"/>
    </source>
</evidence>
<feature type="non-terminal residue" evidence="1">
    <location>
        <position position="1"/>
    </location>
</feature>
<accession>A0A0B6YIN4</accession>
<dbReference type="InterPro" id="IPR013783">
    <property type="entry name" value="Ig-like_fold"/>
</dbReference>